<feature type="compositionally biased region" description="Low complexity" evidence="1">
    <location>
        <begin position="168"/>
        <end position="202"/>
    </location>
</feature>
<reference evidence="2" key="2">
    <citation type="submission" date="2018-05" db="EMBL/GenBank/DDBJ databases">
        <title>OgluRS3 (Oryza glumaepatula Reference Sequence Version 3).</title>
        <authorList>
            <person name="Zhang J."/>
            <person name="Kudrna D."/>
            <person name="Lee S."/>
            <person name="Talag J."/>
            <person name="Welchert J."/>
            <person name="Wing R.A."/>
        </authorList>
    </citation>
    <scope>NUCLEOTIDE SEQUENCE [LARGE SCALE GENOMIC DNA]</scope>
</reference>
<keyword evidence="3" id="KW-1185">Reference proteome</keyword>
<dbReference type="Gramene" id="OGLUM10G03980.1">
    <property type="protein sequence ID" value="OGLUM10G03980.1"/>
    <property type="gene ID" value="OGLUM10G03980"/>
</dbReference>
<evidence type="ECO:0000313" key="2">
    <source>
        <dbReference type="EnsemblPlants" id="OGLUM10G03980.1"/>
    </source>
</evidence>
<dbReference type="Proteomes" id="UP000026961">
    <property type="component" value="Chromosome 10"/>
</dbReference>
<organism evidence="2">
    <name type="scientific">Oryza glumipatula</name>
    <dbReference type="NCBI Taxonomy" id="40148"/>
    <lineage>
        <taxon>Eukaryota</taxon>
        <taxon>Viridiplantae</taxon>
        <taxon>Streptophyta</taxon>
        <taxon>Embryophyta</taxon>
        <taxon>Tracheophyta</taxon>
        <taxon>Spermatophyta</taxon>
        <taxon>Magnoliopsida</taxon>
        <taxon>Liliopsida</taxon>
        <taxon>Poales</taxon>
        <taxon>Poaceae</taxon>
        <taxon>BOP clade</taxon>
        <taxon>Oryzoideae</taxon>
        <taxon>Oryzeae</taxon>
        <taxon>Oryzinae</taxon>
        <taxon>Oryza</taxon>
    </lineage>
</organism>
<dbReference type="AlphaFoldDB" id="A0A0E0B8F3"/>
<feature type="region of interest" description="Disordered" evidence="1">
    <location>
        <begin position="1"/>
        <end position="70"/>
    </location>
</feature>
<protein>
    <submittedName>
        <fullName evidence="2">Uncharacterized protein</fullName>
    </submittedName>
</protein>
<feature type="compositionally biased region" description="Low complexity" evidence="1">
    <location>
        <begin position="7"/>
        <end position="18"/>
    </location>
</feature>
<feature type="region of interest" description="Disordered" evidence="1">
    <location>
        <begin position="164"/>
        <end position="204"/>
    </location>
</feature>
<evidence type="ECO:0000256" key="1">
    <source>
        <dbReference type="SAM" id="MobiDB-lite"/>
    </source>
</evidence>
<dbReference type="HOGENOM" id="CLU_1130492_0_0_1"/>
<dbReference type="EnsemblPlants" id="OGLUM10G03980.1">
    <property type="protein sequence ID" value="OGLUM10G03980.1"/>
    <property type="gene ID" value="OGLUM10G03980"/>
</dbReference>
<proteinExistence type="predicted"/>
<evidence type="ECO:0000313" key="3">
    <source>
        <dbReference type="Proteomes" id="UP000026961"/>
    </source>
</evidence>
<accession>A0A0E0B8F3</accession>
<name>A0A0E0B8F3_9ORYZ</name>
<reference evidence="2" key="1">
    <citation type="submission" date="2015-04" db="UniProtKB">
        <authorList>
            <consortium name="EnsemblPlants"/>
        </authorList>
    </citation>
    <scope>IDENTIFICATION</scope>
</reference>
<sequence>MARPVESSASIASGGLAAPAPPTNPRNAIPAANPAANPISGAAHSAPANATPPATECPVRPPPPRPRWSEVDDERVLEILRDHLRRHDDLPRGVDLLMAVYGRLTRTDYSLAELEELVTGLRRRFEEDDAVLCSGSGGPAPGHELRLYTLSLEVWGAAPTAVAPPKPAAAATPTTAPAKNAPGTSYPARQAGRPRQAAAPPAKKVRYEEMRVQYPRLAAKVDERARKALEGVSDMTAWSLELRLQNQQLAGGSPAARTDDRAKELTGLISTLI</sequence>
<feature type="compositionally biased region" description="Low complexity" evidence="1">
    <location>
        <begin position="25"/>
        <end position="43"/>
    </location>
</feature>